<organism evidence="12 13">
    <name type="scientific">Pleurodeles waltl</name>
    <name type="common">Iberian ribbed newt</name>
    <dbReference type="NCBI Taxonomy" id="8319"/>
    <lineage>
        <taxon>Eukaryota</taxon>
        <taxon>Metazoa</taxon>
        <taxon>Chordata</taxon>
        <taxon>Craniata</taxon>
        <taxon>Vertebrata</taxon>
        <taxon>Euteleostomi</taxon>
        <taxon>Amphibia</taxon>
        <taxon>Batrachia</taxon>
        <taxon>Caudata</taxon>
        <taxon>Salamandroidea</taxon>
        <taxon>Salamandridae</taxon>
        <taxon>Pleurodelinae</taxon>
        <taxon>Pleurodeles</taxon>
    </lineage>
</organism>
<dbReference type="InterPro" id="IPR036010">
    <property type="entry name" value="2Fe-2S_ferredoxin-like_sf"/>
</dbReference>
<dbReference type="GO" id="GO:0009055">
    <property type="term" value="F:electron transfer activity"/>
    <property type="evidence" value="ECO:0007669"/>
    <property type="project" value="TreeGrafter"/>
</dbReference>
<comment type="caution">
    <text evidence="12">The sequence shown here is derived from an EMBL/GenBank/DDBJ whole genome shotgun (WGS) entry which is preliminary data.</text>
</comment>
<evidence type="ECO:0000259" key="11">
    <source>
        <dbReference type="PROSITE" id="PS51085"/>
    </source>
</evidence>
<dbReference type="GO" id="GO:0051537">
    <property type="term" value="F:2 iron, 2 sulfur cluster binding"/>
    <property type="evidence" value="ECO:0007669"/>
    <property type="project" value="UniProtKB-KW"/>
</dbReference>
<keyword evidence="5" id="KW-0479">Metal-binding</keyword>
<evidence type="ECO:0000256" key="10">
    <source>
        <dbReference type="ARBA" id="ARBA00034078"/>
    </source>
</evidence>
<dbReference type="InterPro" id="IPR012675">
    <property type="entry name" value="Beta-grasp_dom_sf"/>
</dbReference>
<keyword evidence="13" id="KW-1185">Reference proteome</keyword>
<sequence>MMARSIPGLLRPLLVSSSPGSAQCRRPLAAVTRGPLGACQRGLGSTAPLRDSAARTGASEGKITVHYINRDGERLTAAAKEGESFLDVVMKQNLDIEGYGACEGTLACSTCHLIFEQKIYDQLDSVTDEEMDMLDLAYGLTDTSRLGCQVCLKKAMDGLTVRVPTDVADARREAEIGQKSKQ</sequence>
<proteinExistence type="inferred from homology"/>
<dbReference type="SUPFAM" id="SSF54292">
    <property type="entry name" value="2Fe-2S ferredoxin-like"/>
    <property type="match status" value="1"/>
</dbReference>
<dbReference type="GO" id="GO:0005759">
    <property type="term" value="C:mitochondrial matrix"/>
    <property type="evidence" value="ECO:0007669"/>
    <property type="project" value="UniProtKB-SubCell"/>
</dbReference>
<dbReference type="Pfam" id="PF00111">
    <property type="entry name" value="Fer2"/>
    <property type="match status" value="1"/>
</dbReference>
<feature type="domain" description="2Fe-2S ferredoxin-type" evidence="11">
    <location>
        <begin position="63"/>
        <end position="167"/>
    </location>
</feature>
<dbReference type="InterPro" id="IPR018298">
    <property type="entry name" value="Adrenodoxin_Fe-S_BS"/>
</dbReference>
<dbReference type="PANTHER" id="PTHR23426:SF70">
    <property type="entry name" value="2FE-2S FERREDOXIN-TYPE DOMAIN-CONTAINING PROTEIN"/>
    <property type="match status" value="1"/>
</dbReference>
<dbReference type="Gene3D" id="3.10.20.30">
    <property type="match status" value="1"/>
</dbReference>
<keyword evidence="7" id="KW-0408">Iron</keyword>
<evidence type="ECO:0000256" key="3">
    <source>
        <dbReference type="ARBA" id="ARBA00022448"/>
    </source>
</evidence>
<dbReference type="EMBL" id="JANPWB010000003">
    <property type="protein sequence ID" value="KAJ1197223.1"/>
    <property type="molecule type" value="Genomic_DNA"/>
</dbReference>
<name>A0AAV7V6W4_PLEWA</name>
<keyword evidence="4" id="KW-0001">2Fe-2S</keyword>
<dbReference type="InterPro" id="IPR001055">
    <property type="entry name" value="Adrenodoxin-like"/>
</dbReference>
<accession>A0AAV7V6W4</accession>
<evidence type="ECO:0000256" key="8">
    <source>
        <dbReference type="ARBA" id="ARBA00023014"/>
    </source>
</evidence>
<evidence type="ECO:0000256" key="6">
    <source>
        <dbReference type="ARBA" id="ARBA00022982"/>
    </source>
</evidence>
<keyword evidence="3" id="KW-0813">Transport</keyword>
<evidence type="ECO:0000256" key="2">
    <source>
        <dbReference type="ARBA" id="ARBA00010914"/>
    </source>
</evidence>
<dbReference type="PROSITE" id="PS51085">
    <property type="entry name" value="2FE2S_FER_2"/>
    <property type="match status" value="1"/>
</dbReference>
<comment type="similarity">
    <text evidence="2">Belongs to the adrenodoxin/putidaredoxin family.</text>
</comment>
<evidence type="ECO:0000256" key="4">
    <source>
        <dbReference type="ARBA" id="ARBA00022714"/>
    </source>
</evidence>
<comment type="cofactor">
    <cofactor evidence="10">
        <name>[2Fe-2S] cluster</name>
        <dbReference type="ChEBI" id="CHEBI:190135"/>
    </cofactor>
</comment>
<comment type="subcellular location">
    <subcellularLocation>
        <location evidence="1">Mitochondrion matrix</location>
    </subcellularLocation>
</comment>
<keyword evidence="8" id="KW-0411">Iron-sulfur</keyword>
<evidence type="ECO:0000256" key="9">
    <source>
        <dbReference type="ARBA" id="ARBA00023128"/>
    </source>
</evidence>
<dbReference type="Proteomes" id="UP001066276">
    <property type="component" value="Chromosome 2_1"/>
</dbReference>
<dbReference type="InterPro" id="IPR001041">
    <property type="entry name" value="2Fe-2S_ferredoxin-type"/>
</dbReference>
<dbReference type="FunFam" id="3.10.20.30:FF:000013">
    <property type="entry name" value="Adrenodoxin, mitochondrial"/>
    <property type="match status" value="1"/>
</dbReference>
<gene>
    <name evidence="12" type="ORF">NDU88_001085</name>
</gene>
<evidence type="ECO:0000256" key="7">
    <source>
        <dbReference type="ARBA" id="ARBA00023004"/>
    </source>
</evidence>
<dbReference type="CDD" id="cd00207">
    <property type="entry name" value="fer2"/>
    <property type="match status" value="1"/>
</dbReference>
<keyword evidence="6" id="KW-0249">Electron transport</keyword>
<dbReference type="GO" id="GO:0046872">
    <property type="term" value="F:metal ion binding"/>
    <property type="evidence" value="ECO:0007669"/>
    <property type="project" value="UniProtKB-KW"/>
</dbReference>
<protein>
    <recommendedName>
        <fullName evidence="11">2Fe-2S ferredoxin-type domain-containing protein</fullName>
    </recommendedName>
</protein>
<evidence type="ECO:0000256" key="1">
    <source>
        <dbReference type="ARBA" id="ARBA00004305"/>
    </source>
</evidence>
<reference evidence="12" key="1">
    <citation type="journal article" date="2022" name="bioRxiv">
        <title>Sequencing and chromosome-scale assembly of the giantPleurodeles waltlgenome.</title>
        <authorList>
            <person name="Brown T."/>
            <person name="Elewa A."/>
            <person name="Iarovenko S."/>
            <person name="Subramanian E."/>
            <person name="Araus A.J."/>
            <person name="Petzold A."/>
            <person name="Susuki M."/>
            <person name="Suzuki K.-i.T."/>
            <person name="Hayashi T."/>
            <person name="Toyoda A."/>
            <person name="Oliveira C."/>
            <person name="Osipova E."/>
            <person name="Leigh N.D."/>
            <person name="Simon A."/>
            <person name="Yun M.H."/>
        </authorList>
    </citation>
    <scope>NUCLEOTIDE SEQUENCE</scope>
    <source>
        <strain evidence="12">20211129_DDA</strain>
        <tissue evidence="12">Liver</tissue>
    </source>
</reference>
<evidence type="ECO:0000313" key="12">
    <source>
        <dbReference type="EMBL" id="KAJ1197223.1"/>
    </source>
</evidence>
<dbReference type="AlphaFoldDB" id="A0AAV7V6W4"/>
<evidence type="ECO:0000313" key="13">
    <source>
        <dbReference type="Proteomes" id="UP001066276"/>
    </source>
</evidence>
<dbReference type="GO" id="GO:0140647">
    <property type="term" value="P:P450-containing electron transport chain"/>
    <property type="evidence" value="ECO:0007669"/>
    <property type="project" value="InterPro"/>
</dbReference>
<dbReference type="PRINTS" id="PR00355">
    <property type="entry name" value="ADRENODOXIN"/>
</dbReference>
<dbReference type="PANTHER" id="PTHR23426">
    <property type="entry name" value="FERREDOXIN/ADRENODOXIN"/>
    <property type="match status" value="1"/>
</dbReference>
<keyword evidence="9" id="KW-0496">Mitochondrion</keyword>
<dbReference type="PROSITE" id="PS00814">
    <property type="entry name" value="ADX"/>
    <property type="match status" value="1"/>
</dbReference>
<evidence type="ECO:0000256" key="5">
    <source>
        <dbReference type="ARBA" id="ARBA00022723"/>
    </source>
</evidence>